<protein>
    <submittedName>
        <fullName evidence="1">Uncharacterized protein</fullName>
    </submittedName>
</protein>
<dbReference type="AlphaFoldDB" id="M8BMV5"/>
<accession>M8BMV5</accession>
<sequence length="73" mass="8262">MVPDWAQVTVVQEQGIGVFAEDWRGRMRRTGRRRWLARRTSSREKETGDSSHTVLLPAAVGWLTRRASASSPP</sequence>
<evidence type="ECO:0000313" key="1">
    <source>
        <dbReference type="EnsemblPlants" id="EMT08124"/>
    </source>
</evidence>
<name>M8BMV5_AEGTA</name>
<organism evidence="1">
    <name type="scientific">Aegilops tauschii</name>
    <name type="common">Tausch's goatgrass</name>
    <name type="synonym">Aegilops squarrosa</name>
    <dbReference type="NCBI Taxonomy" id="37682"/>
    <lineage>
        <taxon>Eukaryota</taxon>
        <taxon>Viridiplantae</taxon>
        <taxon>Streptophyta</taxon>
        <taxon>Embryophyta</taxon>
        <taxon>Tracheophyta</taxon>
        <taxon>Spermatophyta</taxon>
        <taxon>Magnoliopsida</taxon>
        <taxon>Liliopsida</taxon>
        <taxon>Poales</taxon>
        <taxon>Poaceae</taxon>
        <taxon>BOP clade</taxon>
        <taxon>Pooideae</taxon>
        <taxon>Triticodae</taxon>
        <taxon>Triticeae</taxon>
        <taxon>Triticinae</taxon>
        <taxon>Aegilops</taxon>
    </lineage>
</organism>
<reference evidence="1" key="1">
    <citation type="submission" date="2015-06" db="UniProtKB">
        <authorList>
            <consortium name="EnsemblPlants"/>
        </authorList>
    </citation>
    <scope>IDENTIFICATION</scope>
</reference>
<dbReference type="EnsemblPlants" id="EMT08124">
    <property type="protein sequence ID" value="EMT08124"/>
    <property type="gene ID" value="F775_24804"/>
</dbReference>
<proteinExistence type="predicted"/>